<protein>
    <submittedName>
        <fullName evidence="2">Uncharacterized protein</fullName>
    </submittedName>
</protein>
<name>A0A8T1GFK3_9STRA</name>
<proteinExistence type="predicted"/>
<sequence length="108" mass="12310">MGGEDRVLAGETSYAPIPDPNEYPDLLKRRHGPTTAALKSGDSPISLYLLFMPVSMWQHIAGCRKFYMHEQYDQRVEAYFEKKGEREQKAKASGRYVAAKTTKARRDV</sequence>
<gene>
    <name evidence="2" type="ORF">PC118_g7083</name>
</gene>
<comment type="caution">
    <text evidence="2">The sequence shown here is derived from an EMBL/GenBank/DDBJ whole genome shotgun (WGS) entry which is preliminary data.</text>
</comment>
<accession>A0A8T1GFK3</accession>
<dbReference type="AlphaFoldDB" id="A0A8T1GFK3"/>
<evidence type="ECO:0000313" key="3">
    <source>
        <dbReference type="Proteomes" id="UP000697107"/>
    </source>
</evidence>
<feature type="region of interest" description="Disordered" evidence="1">
    <location>
        <begin position="1"/>
        <end position="23"/>
    </location>
</feature>
<dbReference type="Proteomes" id="UP000697107">
    <property type="component" value="Unassembled WGS sequence"/>
</dbReference>
<evidence type="ECO:0000313" key="2">
    <source>
        <dbReference type="EMBL" id="KAG2987791.1"/>
    </source>
</evidence>
<organism evidence="2 3">
    <name type="scientific">Phytophthora cactorum</name>
    <dbReference type="NCBI Taxonomy" id="29920"/>
    <lineage>
        <taxon>Eukaryota</taxon>
        <taxon>Sar</taxon>
        <taxon>Stramenopiles</taxon>
        <taxon>Oomycota</taxon>
        <taxon>Peronosporomycetes</taxon>
        <taxon>Peronosporales</taxon>
        <taxon>Peronosporaceae</taxon>
        <taxon>Phytophthora</taxon>
    </lineage>
</organism>
<reference evidence="2" key="1">
    <citation type="submission" date="2018-10" db="EMBL/GenBank/DDBJ databases">
        <title>Effector identification in a new, highly contiguous assembly of the strawberry crown rot pathogen Phytophthora cactorum.</title>
        <authorList>
            <person name="Armitage A.D."/>
            <person name="Nellist C.F."/>
            <person name="Bates H."/>
            <person name="Vickerstaff R.J."/>
            <person name="Harrison R.J."/>
        </authorList>
    </citation>
    <scope>NUCLEOTIDE SEQUENCE</scope>
    <source>
        <strain evidence="2">P415</strain>
    </source>
</reference>
<evidence type="ECO:0000256" key="1">
    <source>
        <dbReference type="SAM" id="MobiDB-lite"/>
    </source>
</evidence>
<dbReference type="EMBL" id="RCML01000165">
    <property type="protein sequence ID" value="KAG2987791.1"/>
    <property type="molecule type" value="Genomic_DNA"/>
</dbReference>